<dbReference type="EMBL" id="KL197723">
    <property type="protein sequence ID" value="KDQ56092.1"/>
    <property type="molecule type" value="Genomic_DNA"/>
</dbReference>
<protein>
    <submittedName>
        <fullName evidence="1">Uncharacterized protein</fullName>
    </submittedName>
</protein>
<proteinExistence type="predicted"/>
<dbReference type="InParanoid" id="A0A067PXU0"/>
<sequence length="455" mass="50844">MSTSDILEIHASLASLSAPEITLKDLERIYKGPFAEALKFLVEHVKGRSATAAARQQILSFRQSRSHISRSTECGLDDDFLQANATRSALNGVKINYTEVQQALERKIKALEILRGDIEHLQSVLDNKIVVDMLLDILQKKEVIRMKRFAHIASLLQGQCRAIEDHHALGPTRSPNLPIEARQFEANRLSNSYTRDTLGSLHGHHIRLASLQKQHSITRSDADQQLIQALARAMHLPHDHPKVVAAFENCRSVAQTRARTKTRYHSPLPNEVVSDPKEIAEQMRADEQSVQAISDEANALIMACQQDIQLLSTFTQNTSNPLREALLAEAAGVKQYVDIFQWSISSSEPQEQVSKSSLLTQAASTCGLAGQVDLDSLLQHIERTTRDAHERRAFLANARIIDASLARFQKDEVDVDNKIIALLSRKIEKVQRCDSMVIDVENLVREMSLVGTLGR</sequence>
<dbReference type="OrthoDB" id="3256901at2759"/>
<dbReference type="STRING" id="933084.A0A067PXU0"/>
<gene>
    <name evidence="1" type="ORF">JAAARDRAFT_320384</name>
</gene>
<dbReference type="HOGENOM" id="CLU_035517_1_0_1"/>
<name>A0A067PXU0_9AGAM</name>
<organism evidence="1 2">
    <name type="scientific">Jaapia argillacea MUCL 33604</name>
    <dbReference type="NCBI Taxonomy" id="933084"/>
    <lineage>
        <taxon>Eukaryota</taxon>
        <taxon>Fungi</taxon>
        <taxon>Dikarya</taxon>
        <taxon>Basidiomycota</taxon>
        <taxon>Agaricomycotina</taxon>
        <taxon>Agaricomycetes</taxon>
        <taxon>Agaricomycetidae</taxon>
        <taxon>Jaapiales</taxon>
        <taxon>Jaapiaceae</taxon>
        <taxon>Jaapia</taxon>
    </lineage>
</organism>
<dbReference type="AlphaFoldDB" id="A0A067PXU0"/>
<evidence type="ECO:0000313" key="2">
    <source>
        <dbReference type="Proteomes" id="UP000027265"/>
    </source>
</evidence>
<evidence type="ECO:0000313" key="1">
    <source>
        <dbReference type="EMBL" id="KDQ56092.1"/>
    </source>
</evidence>
<dbReference type="Proteomes" id="UP000027265">
    <property type="component" value="Unassembled WGS sequence"/>
</dbReference>
<reference evidence="2" key="1">
    <citation type="journal article" date="2014" name="Proc. Natl. Acad. Sci. U.S.A.">
        <title>Extensive sampling of basidiomycete genomes demonstrates inadequacy of the white-rot/brown-rot paradigm for wood decay fungi.</title>
        <authorList>
            <person name="Riley R."/>
            <person name="Salamov A.A."/>
            <person name="Brown D.W."/>
            <person name="Nagy L.G."/>
            <person name="Floudas D."/>
            <person name="Held B.W."/>
            <person name="Levasseur A."/>
            <person name="Lombard V."/>
            <person name="Morin E."/>
            <person name="Otillar R."/>
            <person name="Lindquist E.A."/>
            <person name="Sun H."/>
            <person name="LaButti K.M."/>
            <person name="Schmutz J."/>
            <person name="Jabbour D."/>
            <person name="Luo H."/>
            <person name="Baker S.E."/>
            <person name="Pisabarro A.G."/>
            <person name="Walton J.D."/>
            <person name="Blanchette R.A."/>
            <person name="Henrissat B."/>
            <person name="Martin F."/>
            <person name="Cullen D."/>
            <person name="Hibbett D.S."/>
            <person name="Grigoriev I.V."/>
        </authorList>
    </citation>
    <scope>NUCLEOTIDE SEQUENCE [LARGE SCALE GENOMIC DNA]</scope>
    <source>
        <strain evidence="2">MUCL 33604</strain>
    </source>
</reference>
<accession>A0A067PXU0</accession>
<keyword evidence="2" id="KW-1185">Reference proteome</keyword>